<proteinExistence type="predicted"/>
<accession>C3YVV5</accession>
<sequence length="150" mass="17458">MDEFGGNLFFYLHPMDMIYHLFIKRMVRVSVVAGICGFGYIGYKIAKHEIHERDEDTLNTITREVQQVINKSYPIESRLVTNRRDIADLPNYRHAICCVSNAPRIISFNDHGKLEPDADLGFRAFDKMERSADPYDHTSPYNRGYIIQLK</sequence>
<organism>
    <name type="scientific">Branchiostoma floridae</name>
    <name type="common">Florida lancelet</name>
    <name type="synonym">Amphioxus</name>
    <dbReference type="NCBI Taxonomy" id="7739"/>
    <lineage>
        <taxon>Eukaryota</taxon>
        <taxon>Metazoa</taxon>
        <taxon>Chordata</taxon>
        <taxon>Cephalochordata</taxon>
        <taxon>Leptocardii</taxon>
        <taxon>Amphioxiformes</taxon>
        <taxon>Branchiostomatidae</taxon>
        <taxon>Branchiostoma</taxon>
    </lineage>
</organism>
<protein>
    <submittedName>
        <fullName evidence="1">Uncharacterized protein</fullName>
    </submittedName>
</protein>
<dbReference type="InParanoid" id="C3YVV5"/>
<dbReference type="EMBL" id="GG666558">
    <property type="protein sequence ID" value="EEN55639.1"/>
    <property type="molecule type" value="Genomic_DNA"/>
</dbReference>
<reference evidence="1" key="1">
    <citation type="journal article" date="2008" name="Nature">
        <title>The amphioxus genome and the evolution of the chordate karyotype.</title>
        <authorList>
            <consortium name="US DOE Joint Genome Institute (JGI-PGF)"/>
            <person name="Putnam N.H."/>
            <person name="Butts T."/>
            <person name="Ferrier D.E.K."/>
            <person name="Furlong R.F."/>
            <person name="Hellsten U."/>
            <person name="Kawashima T."/>
            <person name="Robinson-Rechavi M."/>
            <person name="Shoguchi E."/>
            <person name="Terry A."/>
            <person name="Yu J.-K."/>
            <person name="Benito-Gutierrez E.L."/>
            <person name="Dubchak I."/>
            <person name="Garcia-Fernandez J."/>
            <person name="Gibson-Brown J.J."/>
            <person name="Grigoriev I.V."/>
            <person name="Horton A.C."/>
            <person name="de Jong P.J."/>
            <person name="Jurka J."/>
            <person name="Kapitonov V.V."/>
            <person name="Kohara Y."/>
            <person name="Kuroki Y."/>
            <person name="Lindquist E."/>
            <person name="Lucas S."/>
            <person name="Osoegawa K."/>
            <person name="Pennacchio L.A."/>
            <person name="Salamov A.A."/>
            <person name="Satou Y."/>
            <person name="Sauka-Spengler T."/>
            <person name="Schmutz J."/>
            <person name="Shin-I T."/>
            <person name="Toyoda A."/>
            <person name="Bronner-Fraser M."/>
            <person name="Fujiyama A."/>
            <person name="Holland L.Z."/>
            <person name="Holland P.W.H."/>
            <person name="Satoh N."/>
            <person name="Rokhsar D.S."/>
        </authorList>
    </citation>
    <scope>NUCLEOTIDE SEQUENCE [LARGE SCALE GENOMIC DNA]</scope>
    <source>
        <strain evidence="1">S238N-H82</strain>
        <tissue evidence="1">Testes</tissue>
    </source>
</reference>
<evidence type="ECO:0000313" key="1">
    <source>
        <dbReference type="EMBL" id="EEN55639.1"/>
    </source>
</evidence>
<name>C3YVV5_BRAFL</name>
<dbReference type="AlphaFoldDB" id="C3YVV5"/>
<gene>
    <name evidence="1" type="ORF">BRAFLDRAFT_102575</name>
</gene>